<evidence type="ECO:0000313" key="1">
    <source>
        <dbReference type="Proteomes" id="UP000085678"/>
    </source>
</evidence>
<reference evidence="2" key="1">
    <citation type="submission" date="2025-08" db="UniProtKB">
        <authorList>
            <consortium name="RefSeq"/>
        </authorList>
    </citation>
    <scope>IDENTIFICATION</scope>
    <source>
        <tissue evidence="2">Gonads</tissue>
    </source>
</reference>
<dbReference type="KEGG" id="lak:106181044"/>
<dbReference type="Proteomes" id="UP000085678">
    <property type="component" value="Unplaced"/>
</dbReference>
<accession>A0A1S3KDP4</accession>
<proteinExistence type="predicted"/>
<protein>
    <submittedName>
        <fullName evidence="2">Protein SSUH2 homolog</fullName>
    </submittedName>
</protein>
<dbReference type="RefSeq" id="XP_013420748.1">
    <property type="nucleotide sequence ID" value="XM_013565294.2"/>
</dbReference>
<keyword evidence="1" id="KW-1185">Reference proteome</keyword>
<dbReference type="InParanoid" id="A0A1S3KDP4"/>
<dbReference type="OrthoDB" id="3355217at2759"/>
<evidence type="ECO:0000313" key="2">
    <source>
        <dbReference type="RefSeq" id="XP_013420748.1"/>
    </source>
</evidence>
<organism evidence="1 2">
    <name type="scientific">Lingula anatina</name>
    <name type="common">Brachiopod</name>
    <name type="synonym">Lingula unguis</name>
    <dbReference type="NCBI Taxonomy" id="7574"/>
    <lineage>
        <taxon>Eukaryota</taxon>
        <taxon>Metazoa</taxon>
        <taxon>Spiralia</taxon>
        <taxon>Lophotrochozoa</taxon>
        <taxon>Brachiopoda</taxon>
        <taxon>Linguliformea</taxon>
        <taxon>Lingulata</taxon>
        <taxon>Lingulida</taxon>
        <taxon>Linguloidea</taxon>
        <taxon>Lingulidae</taxon>
        <taxon>Lingula</taxon>
    </lineage>
</organism>
<dbReference type="AlphaFoldDB" id="A0A1S3KDP4"/>
<name>A0A1S3KDP4_LINAN</name>
<dbReference type="InterPro" id="IPR052789">
    <property type="entry name" value="SSUH2_homolog"/>
</dbReference>
<dbReference type="InterPro" id="IPR036280">
    <property type="entry name" value="Multihaem_cyt_sf"/>
</dbReference>
<sequence length="411" mass="47568">MDNLNSGSPTAGYQHQVRFQDGENIPWSPKFKPSLAELQSVLHTTESENEHYVPHPSQFEKFRGYEYVPHVEDDAYAATVPPPKFIDIVGSREKPKEEYGGNSVIKEEDAKQALLDHCRQHKCYGKSAAQEMKITNFALSSALHYKLETFTEKRTVKWELEPYRGEIVDTEEDGYPPSPWEVQIHPSAMFQRETKTAVVPFTTSIKDCFLCHGRGWTPCRLCHGHGHNKCFYCHGTGHTTKTDFNGHQLREHCNQCGGSGKDSCSKCHEDGCFKCHRCDGYKKMKQFIQIKAEFANHKSDYILERTKMPEKLGVEVQGFIIFEQTSPRVWPISQFPERELCRNSQRLCDEHNAKFQDATILMQRHQLQSVPVSQWKYEWNGGEYSFWVYGNDRKVYAPDYPQKCCWCCQIL</sequence>
<dbReference type="GeneID" id="106181044"/>
<dbReference type="SUPFAM" id="SSF48695">
    <property type="entry name" value="Multiheme cytochromes"/>
    <property type="match status" value="1"/>
</dbReference>
<gene>
    <name evidence="2" type="primary">LOC106181044</name>
</gene>
<dbReference type="PANTHER" id="PTHR48465">
    <property type="entry name" value="PROTEIN SSUH2 HOMOLOG"/>
    <property type="match status" value="1"/>
</dbReference>
<dbReference type="PANTHER" id="PTHR48465:SF1">
    <property type="entry name" value="PROTEIN SSUH2 HOMOLOG"/>
    <property type="match status" value="1"/>
</dbReference>